<dbReference type="PANTHER" id="PTHR21364:SF2">
    <property type="entry name" value="GENERAL ODORANT-BINDING PROTEIN 19A"/>
    <property type="match status" value="1"/>
</dbReference>
<dbReference type="GO" id="GO:0005549">
    <property type="term" value="F:odorant binding"/>
    <property type="evidence" value="ECO:0007669"/>
    <property type="project" value="InterPro"/>
</dbReference>
<dbReference type="CDD" id="cd23992">
    <property type="entry name" value="PBP_GOBP"/>
    <property type="match status" value="1"/>
</dbReference>
<sequence>MDLDEIKAMLTKFRKKCMDETKANLEMIENTDFGVFPEDESLKCYFKCVFEKFHMMDKDGKIKYNLLKKVIPDAYQEIGNEMIDSCTHIDSEDKCEKTFMFMKCMYNVNPWVSRVKSTVLRIECRDRGRLFTKERFLLPFSRHILRRSRRKITMCESFERTS</sequence>
<evidence type="ECO:0000313" key="5">
    <source>
        <dbReference type="Proteomes" id="UP000053105"/>
    </source>
</evidence>
<comment type="similarity">
    <text evidence="2">Belongs to the PBP/GOBP family.</text>
</comment>
<name>A0A0M8ZNT6_9HYME</name>
<proteinExistence type="inferred from homology"/>
<dbReference type="Gene3D" id="1.10.238.20">
    <property type="entry name" value="Pheromone/general odorant binding protein domain"/>
    <property type="match status" value="1"/>
</dbReference>
<gene>
    <name evidence="4" type="ORF">WN51_06903</name>
</gene>
<dbReference type="GO" id="GO:0007608">
    <property type="term" value="P:sensory perception of smell"/>
    <property type="evidence" value="ECO:0007669"/>
    <property type="project" value="UniProtKB-ARBA"/>
</dbReference>
<organism evidence="4 5">
    <name type="scientific">Melipona quadrifasciata</name>
    <dbReference type="NCBI Taxonomy" id="166423"/>
    <lineage>
        <taxon>Eukaryota</taxon>
        <taxon>Metazoa</taxon>
        <taxon>Ecdysozoa</taxon>
        <taxon>Arthropoda</taxon>
        <taxon>Hexapoda</taxon>
        <taxon>Insecta</taxon>
        <taxon>Pterygota</taxon>
        <taxon>Neoptera</taxon>
        <taxon>Endopterygota</taxon>
        <taxon>Hymenoptera</taxon>
        <taxon>Apocrita</taxon>
        <taxon>Aculeata</taxon>
        <taxon>Apoidea</taxon>
        <taxon>Anthophila</taxon>
        <taxon>Apidae</taxon>
        <taxon>Melipona</taxon>
    </lineage>
</organism>
<dbReference type="SMART" id="SM00708">
    <property type="entry name" value="PhBP"/>
    <property type="match status" value="1"/>
</dbReference>
<dbReference type="SUPFAM" id="SSF47565">
    <property type="entry name" value="Insect pheromone/odorant-binding proteins"/>
    <property type="match status" value="1"/>
</dbReference>
<dbReference type="EMBL" id="KQ435969">
    <property type="protein sequence ID" value="KOX67857.1"/>
    <property type="molecule type" value="Genomic_DNA"/>
</dbReference>
<accession>A0A0M8ZNT6</accession>
<dbReference type="GO" id="GO:0005576">
    <property type="term" value="C:extracellular region"/>
    <property type="evidence" value="ECO:0007669"/>
    <property type="project" value="UniProtKB-SubCell"/>
</dbReference>
<evidence type="ECO:0000256" key="3">
    <source>
        <dbReference type="ARBA" id="ARBA00022525"/>
    </source>
</evidence>
<dbReference type="Proteomes" id="UP000053105">
    <property type="component" value="Unassembled WGS sequence"/>
</dbReference>
<evidence type="ECO:0000256" key="1">
    <source>
        <dbReference type="ARBA" id="ARBA00004613"/>
    </source>
</evidence>
<protein>
    <submittedName>
        <fullName evidence="4">Pheromone-binding protein-related protein 1</fullName>
    </submittedName>
</protein>
<evidence type="ECO:0000256" key="2">
    <source>
        <dbReference type="ARBA" id="ARBA00008098"/>
    </source>
</evidence>
<dbReference type="OrthoDB" id="5978988at2759"/>
<dbReference type="FunFam" id="1.10.238.20:FF:000001">
    <property type="entry name" value="General odorant-binding protein lush"/>
    <property type="match status" value="1"/>
</dbReference>
<keyword evidence="3" id="KW-0964">Secreted</keyword>
<evidence type="ECO:0000313" key="4">
    <source>
        <dbReference type="EMBL" id="KOX67857.1"/>
    </source>
</evidence>
<dbReference type="InterPro" id="IPR006170">
    <property type="entry name" value="PBP/GOBP"/>
</dbReference>
<dbReference type="PANTHER" id="PTHR21364">
    <property type="entry name" value="GENERAL ODORANT-BINDING PROTEIN 19A"/>
    <property type="match status" value="1"/>
</dbReference>
<reference evidence="4 5" key="1">
    <citation type="submission" date="2015-07" db="EMBL/GenBank/DDBJ databases">
        <title>The genome of Melipona quadrifasciata.</title>
        <authorList>
            <person name="Pan H."/>
            <person name="Kapheim K."/>
        </authorList>
    </citation>
    <scope>NUCLEOTIDE SEQUENCE [LARGE SCALE GENOMIC DNA]</scope>
    <source>
        <strain evidence="4">0111107301</strain>
        <tissue evidence="4">Whole body</tissue>
    </source>
</reference>
<comment type="subcellular location">
    <subcellularLocation>
        <location evidence="1">Secreted</location>
    </subcellularLocation>
</comment>
<dbReference type="AlphaFoldDB" id="A0A0M8ZNT6"/>
<dbReference type="Pfam" id="PF01395">
    <property type="entry name" value="PBP_GOBP"/>
    <property type="match status" value="1"/>
</dbReference>
<keyword evidence="5" id="KW-1185">Reference proteome</keyword>
<dbReference type="InterPro" id="IPR036728">
    <property type="entry name" value="PBP_GOBP_sf"/>
</dbReference>